<sequence length="112" mass="13337">MKYLNTYIKKEVWTENGENKVRYHAVVSGMNWQGIFWRAKIGTVLVDLIPNLYWMEDEEFNALVGNAESGSLERAQNLINLYRSEVDKWNERRAIEKEAKKKLTFYIKYPDE</sequence>
<name>A0A1S5R1A6_9CAUD</name>
<accession>A0A1S5R1A6</accession>
<protein>
    <submittedName>
        <fullName evidence="1">Uncharacterized protein</fullName>
    </submittedName>
</protein>
<gene>
    <name evidence="1" type="ORF">PMW_70</name>
</gene>
<dbReference type="Proteomes" id="UP000223738">
    <property type="component" value="Segment"/>
</dbReference>
<proteinExistence type="predicted"/>
<organism evidence="1 2">
    <name type="scientific">Pseudomonas phage phiPMW</name>
    <dbReference type="NCBI Taxonomy" id="1815582"/>
    <lineage>
        <taxon>Viruses</taxon>
        <taxon>Duplodnaviria</taxon>
        <taxon>Heunggongvirae</taxon>
        <taxon>Uroviricota</taxon>
        <taxon>Caudoviricetes</taxon>
        <taxon>Plaisancevirus</taxon>
        <taxon>Plaisancevirus PMW</taxon>
    </lineage>
</organism>
<dbReference type="EMBL" id="KU862660">
    <property type="protein sequence ID" value="ANA49195.1"/>
    <property type="molecule type" value="Genomic_DNA"/>
</dbReference>
<reference evidence="1 2" key="1">
    <citation type="submission" date="2016-03" db="EMBL/GenBank/DDBJ databases">
        <title>Characterization of pf16 and phiPMW: Two novel phages infecting Pseudomonas putida PpG1.</title>
        <authorList>
            <person name="Magill D.J."/>
            <person name="Krylov V.N."/>
            <person name="Allen C.C.R."/>
            <person name="McGrath J.W."/>
            <person name="Quinn J.P."/>
            <person name="Kulakov L.A."/>
        </authorList>
    </citation>
    <scope>NUCLEOTIDE SEQUENCE [LARGE SCALE GENOMIC DNA]</scope>
</reference>
<evidence type="ECO:0000313" key="2">
    <source>
        <dbReference type="Proteomes" id="UP000223738"/>
    </source>
</evidence>
<evidence type="ECO:0000313" key="1">
    <source>
        <dbReference type="EMBL" id="ANA49195.1"/>
    </source>
</evidence>
<keyword evidence="2" id="KW-1185">Reference proteome</keyword>